<dbReference type="EMBL" id="CP053586">
    <property type="protein sequence ID" value="WNZ23408.1"/>
    <property type="molecule type" value="Genomic_DNA"/>
</dbReference>
<dbReference type="PANTHER" id="PTHR43056:SF5">
    <property type="entry name" value="PEPTIDASE S9 PROLYL OLIGOPEPTIDASE CATALYTIC DOMAIN-CONTAINING PROTEIN"/>
    <property type="match status" value="1"/>
</dbReference>
<dbReference type="GO" id="GO:0008236">
    <property type="term" value="F:serine-type peptidase activity"/>
    <property type="evidence" value="ECO:0007669"/>
    <property type="project" value="InterPro"/>
</dbReference>
<dbReference type="PANTHER" id="PTHR43056">
    <property type="entry name" value="PEPTIDASE S9 PROLYL OLIGOPEPTIDASE"/>
    <property type="match status" value="1"/>
</dbReference>
<dbReference type="InterPro" id="IPR011659">
    <property type="entry name" value="WD40"/>
</dbReference>
<dbReference type="InterPro" id="IPR011042">
    <property type="entry name" value="6-blade_b-propeller_TolB-like"/>
</dbReference>
<dbReference type="AlphaFoldDB" id="A0AA96WDR4"/>
<dbReference type="InterPro" id="IPR050585">
    <property type="entry name" value="Xaa-Pro_dipeptidyl-ppase/CocE"/>
</dbReference>
<sequence>MPQVTPYGSWKSPITSDLIVAGSVRLGEIRLDGTDIYWSEGRPTESGRSVVVQYSQGQTIDVTPAPLNVRTRVHEYGGGAYQVADRVVYFSNFADQRLYRQPIGSEPVPLTPEAEFRYADAVVDQPRQRLICIREDHTAGGHEPINTVVAVGLGSQLDAGQILVSGSDFYASPRLSPDGRHLCWLSWNHPNMPWDGTELWVASILADGTLGSAVKIAGGSTESVFQPEWSPDGVLYFVSDRTDWWNLYRWSPSQSEIEPVCPKAAEFGLPQWVFDMTTYGFESAESLICTYMENGVQHLARLHTKTLQLSEIATPYSAIGGLKVAPGYAVFIGGSTTRPSAIVRFDLQTRETQELRRSSHLEIDSGYISVPESIEFPTENGLTAYGFYYAPKNQDYTAPTDERPPLLVKSHGGPTAATSANFSPSIQYWTSRGIAVLDVNYGGSTGYGRTYRERLKRQWGIVDVDDCVNGAKYLVEQGLVDSNRLCIDGGSAGGYTTLAALTFRDVFRAGASYYGVSDLEALARDTHKFESKYLDGLIGQYPEELPIYQQRSPIHHADQLNCPLIFFQGDEDKIVPPNQAEMMVEILRQKGLPVTYVLFTGEQHGFRKAENIKRALDGELYFYARVFGFQLADAIEPLLIENLPA</sequence>
<accession>A0AA96WDR4</accession>
<dbReference type="RefSeq" id="WP_316435065.1">
    <property type="nucleotide sequence ID" value="NZ_CP053586.1"/>
</dbReference>
<dbReference type="SUPFAM" id="SSF82171">
    <property type="entry name" value="DPP6 N-terminal domain-like"/>
    <property type="match status" value="1"/>
</dbReference>
<name>A0AA96WDR4_9CYAN</name>
<dbReference type="Gene3D" id="3.40.50.1820">
    <property type="entry name" value="alpha/beta hydrolase"/>
    <property type="match status" value="1"/>
</dbReference>
<dbReference type="SUPFAM" id="SSF53474">
    <property type="entry name" value="alpha/beta-Hydrolases"/>
    <property type="match status" value="1"/>
</dbReference>
<gene>
    <name evidence="2" type="ORF">HJG54_11435</name>
</gene>
<dbReference type="Gene3D" id="2.120.10.30">
    <property type="entry name" value="TolB, C-terminal domain"/>
    <property type="match status" value="1"/>
</dbReference>
<dbReference type="InterPro" id="IPR001375">
    <property type="entry name" value="Peptidase_S9_cat"/>
</dbReference>
<organism evidence="2">
    <name type="scientific">Leptolyngbya sp. NK1-12</name>
    <dbReference type="NCBI Taxonomy" id="2547451"/>
    <lineage>
        <taxon>Bacteria</taxon>
        <taxon>Bacillati</taxon>
        <taxon>Cyanobacteriota</taxon>
        <taxon>Cyanophyceae</taxon>
        <taxon>Leptolyngbyales</taxon>
        <taxon>Leptolyngbyaceae</taxon>
        <taxon>Leptolyngbya group</taxon>
        <taxon>Leptolyngbya</taxon>
    </lineage>
</organism>
<evidence type="ECO:0000313" key="2">
    <source>
        <dbReference type="EMBL" id="WNZ23408.1"/>
    </source>
</evidence>
<dbReference type="Pfam" id="PF07676">
    <property type="entry name" value="PD40"/>
    <property type="match status" value="1"/>
</dbReference>
<protein>
    <submittedName>
        <fullName evidence="2">S9 family peptidase</fullName>
    </submittedName>
</protein>
<dbReference type="InterPro" id="IPR029058">
    <property type="entry name" value="AB_hydrolase_fold"/>
</dbReference>
<proteinExistence type="predicted"/>
<dbReference type="Pfam" id="PF00326">
    <property type="entry name" value="Peptidase_S9"/>
    <property type="match status" value="1"/>
</dbReference>
<reference evidence="2" key="1">
    <citation type="submission" date="2020-05" db="EMBL/GenBank/DDBJ databases">
        <authorList>
            <person name="Zhu T."/>
            <person name="Keshari N."/>
            <person name="Lu X."/>
        </authorList>
    </citation>
    <scope>NUCLEOTIDE SEQUENCE</scope>
    <source>
        <strain evidence="2">NK1-12</strain>
    </source>
</reference>
<evidence type="ECO:0000259" key="1">
    <source>
        <dbReference type="Pfam" id="PF00326"/>
    </source>
</evidence>
<feature type="domain" description="Peptidase S9 prolyl oligopeptidase catalytic" evidence="1">
    <location>
        <begin position="421"/>
        <end position="628"/>
    </location>
</feature>
<dbReference type="GO" id="GO:0006508">
    <property type="term" value="P:proteolysis"/>
    <property type="evidence" value="ECO:0007669"/>
    <property type="project" value="InterPro"/>
</dbReference>